<dbReference type="AlphaFoldDB" id="A0A6L8W3T2"/>
<keyword evidence="5 8" id="KW-0812">Transmembrane</keyword>
<dbReference type="GO" id="GO:0005886">
    <property type="term" value="C:plasma membrane"/>
    <property type="evidence" value="ECO:0007669"/>
    <property type="project" value="UniProtKB-SubCell"/>
</dbReference>
<sequence>MKRLSPSSVPFTFYLAAAVAIGPLSTDMYLPTFPQLAEYFSASAAEVQLTLSIFTFGIGGCQLVYGPLTDRFGRKPVIVVGLVIYLLASLACVVAVNIDQLVISRFFQALGACAAIVVPRAMVRDLFAREQAARQLSRMGTIMGLAPAIAPVLGGYIAAFYGWQSVFFVLGLAAFILALVTIMLVDESHLAKDPNALRPSHILRNYMSLIRHREFLGYALTGGLCFGGLFSFISGSPLVLIEVLGVRADNFGYFFGMVVLGYMSGTLLGPKMTQMKGLSASVGVGTGICAVGGISMVAAGWAGLNTIPAVVGPMIIYTVGMGVVLPQSQAGAMAPFPEKAGSASALMGFMMLGFAAFLGFLVAYFYDGTQFAMVYAIGLMGIGSVAIYLLTVRGSTEEMWDES</sequence>
<comment type="subcellular location">
    <subcellularLocation>
        <location evidence="8">Cell inner membrane</location>
        <topology evidence="8">Multi-pass membrane protein</topology>
    </subcellularLocation>
    <subcellularLocation>
        <location evidence="1">Cell membrane</location>
        <topology evidence="1">Multi-pass membrane protein</topology>
    </subcellularLocation>
</comment>
<feature type="transmembrane region" description="Helical" evidence="8">
    <location>
        <begin position="102"/>
        <end position="121"/>
    </location>
</feature>
<dbReference type="CDD" id="cd17320">
    <property type="entry name" value="MFS_MdfA_MDR_like"/>
    <property type="match status" value="1"/>
</dbReference>
<comment type="caution">
    <text evidence="8">Lacks conserved residue(s) required for the propagation of feature annotation.</text>
</comment>
<comment type="similarity">
    <text evidence="2 8">Belongs to the major facilitator superfamily. Bcr/CmlA family.</text>
</comment>
<feature type="transmembrane region" description="Helical" evidence="8">
    <location>
        <begin position="372"/>
        <end position="390"/>
    </location>
</feature>
<dbReference type="InterPro" id="IPR004812">
    <property type="entry name" value="Efflux_drug-R_Bcr/CmlA"/>
</dbReference>
<gene>
    <name evidence="10" type="ORF">GQE98_03815</name>
</gene>
<dbReference type="PANTHER" id="PTHR23502">
    <property type="entry name" value="MAJOR FACILITATOR SUPERFAMILY"/>
    <property type="match status" value="1"/>
</dbReference>
<evidence type="ECO:0000256" key="7">
    <source>
        <dbReference type="ARBA" id="ARBA00023136"/>
    </source>
</evidence>
<feature type="transmembrane region" description="Helical" evidence="8">
    <location>
        <begin position="44"/>
        <end position="65"/>
    </location>
</feature>
<comment type="caution">
    <text evidence="10">The sequence shown here is derived from an EMBL/GenBank/DDBJ whole genome shotgun (WGS) entry which is preliminary data.</text>
</comment>
<dbReference type="InterPro" id="IPR020846">
    <property type="entry name" value="MFS_dom"/>
</dbReference>
<dbReference type="Proteomes" id="UP000476030">
    <property type="component" value="Unassembled WGS sequence"/>
</dbReference>
<keyword evidence="4" id="KW-1003">Cell membrane</keyword>
<keyword evidence="6 8" id="KW-1133">Transmembrane helix</keyword>
<feature type="transmembrane region" description="Helical" evidence="8">
    <location>
        <begin position="142"/>
        <end position="161"/>
    </location>
</feature>
<dbReference type="NCBIfam" id="TIGR00710">
    <property type="entry name" value="efflux_Bcr_CflA"/>
    <property type="match status" value="1"/>
</dbReference>
<organism evidence="10 11">
    <name type="scientific">Sneathiella litorea</name>
    <dbReference type="NCBI Taxonomy" id="2606216"/>
    <lineage>
        <taxon>Bacteria</taxon>
        <taxon>Pseudomonadati</taxon>
        <taxon>Pseudomonadota</taxon>
        <taxon>Alphaproteobacteria</taxon>
        <taxon>Sneathiellales</taxon>
        <taxon>Sneathiellaceae</taxon>
        <taxon>Sneathiella</taxon>
    </lineage>
</organism>
<dbReference type="PANTHER" id="PTHR23502:SF132">
    <property type="entry name" value="POLYAMINE TRANSPORTER 2-RELATED"/>
    <property type="match status" value="1"/>
</dbReference>
<keyword evidence="7 8" id="KW-0472">Membrane</keyword>
<evidence type="ECO:0000259" key="9">
    <source>
        <dbReference type="PROSITE" id="PS50850"/>
    </source>
</evidence>
<evidence type="ECO:0000313" key="11">
    <source>
        <dbReference type="Proteomes" id="UP000476030"/>
    </source>
</evidence>
<feature type="domain" description="Major facilitator superfamily (MFS) profile" evidence="9">
    <location>
        <begin position="11"/>
        <end position="395"/>
    </location>
</feature>
<protein>
    <recommendedName>
        <fullName evidence="8">Bcr/CflA family efflux transporter</fullName>
    </recommendedName>
</protein>
<feature type="transmembrane region" description="Helical" evidence="8">
    <location>
        <begin position="307"/>
        <end position="325"/>
    </location>
</feature>
<feature type="transmembrane region" description="Helical" evidence="8">
    <location>
        <begin position="167"/>
        <end position="185"/>
    </location>
</feature>
<feature type="transmembrane region" description="Helical" evidence="8">
    <location>
        <begin position="280"/>
        <end position="301"/>
    </location>
</feature>
<proteinExistence type="inferred from homology"/>
<evidence type="ECO:0000256" key="8">
    <source>
        <dbReference type="RuleBase" id="RU365088"/>
    </source>
</evidence>
<dbReference type="Gene3D" id="1.20.1720.10">
    <property type="entry name" value="Multidrug resistance protein D"/>
    <property type="match status" value="1"/>
</dbReference>
<keyword evidence="3 8" id="KW-0813">Transport</keyword>
<dbReference type="InterPro" id="IPR011701">
    <property type="entry name" value="MFS"/>
</dbReference>
<dbReference type="GO" id="GO:0042910">
    <property type="term" value="F:xenobiotic transmembrane transporter activity"/>
    <property type="evidence" value="ECO:0007669"/>
    <property type="project" value="InterPro"/>
</dbReference>
<evidence type="ECO:0000256" key="3">
    <source>
        <dbReference type="ARBA" id="ARBA00022448"/>
    </source>
</evidence>
<feature type="transmembrane region" description="Helical" evidence="8">
    <location>
        <begin position="346"/>
        <end position="366"/>
    </location>
</feature>
<evidence type="ECO:0000256" key="6">
    <source>
        <dbReference type="ARBA" id="ARBA00022989"/>
    </source>
</evidence>
<name>A0A6L8W3T2_9PROT</name>
<dbReference type="Pfam" id="PF07690">
    <property type="entry name" value="MFS_1"/>
    <property type="match status" value="1"/>
</dbReference>
<evidence type="ECO:0000256" key="1">
    <source>
        <dbReference type="ARBA" id="ARBA00004651"/>
    </source>
</evidence>
<feature type="transmembrane region" description="Helical" evidence="8">
    <location>
        <begin position="251"/>
        <end position="268"/>
    </location>
</feature>
<dbReference type="SUPFAM" id="SSF103473">
    <property type="entry name" value="MFS general substrate transporter"/>
    <property type="match status" value="1"/>
</dbReference>
<evidence type="ECO:0000256" key="5">
    <source>
        <dbReference type="ARBA" id="ARBA00022692"/>
    </source>
</evidence>
<dbReference type="InterPro" id="IPR036259">
    <property type="entry name" value="MFS_trans_sf"/>
</dbReference>
<keyword evidence="11" id="KW-1185">Reference proteome</keyword>
<dbReference type="GO" id="GO:0015385">
    <property type="term" value="F:sodium:proton antiporter activity"/>
    <property type="evidence" value="ECO:0007669"/>
    <property type="project" value="TreeGrafter"/>
</dbReference>
<accession>A0A6L8W3T2</accession>
<evidence type="ECO:0000313" key="10">
    <source>
        <dbReference type="EMBL" id="MZR29756.1"/>
    </source>
</evidence>
<feature type="transmembrane region" description="Helical" evidence="8">
    <location>
        <begin position="77"/>
        <end position="96"/>
    </location>
</feature>
<dbReference type="GO" id="GO:1990961">
    <property type="term" value="P:xenobiotic detoxification by transmembrane export across the plasma membrane"/>
    <property type="evidence" value="ECO:0007669"/>
    <property type="project" value="InterPro"/>
</dbReference>
<keyword evidence="8" id="KW-0997">Cell inner membrane</keyword>
<evidence type="ECO:0000256" key="2">
    <source>
        <dbReference type="ARBA" id="ARBA00006236"/>
    </source>
</evidence>
<reference evidence="10 11" key="1">
    <citation type="submission" date="2019-12" db="EMBL/GenBank/DDBJ databases">
        <title>Snethiella sp. nov. sp. isolated from sea sand.</title>
        <authorList>
            <person name="Kim J."/>
            <person name="Jeong S.E."/>
            <person name="Jung H.S."/>
            <person name="Jeon C.O."/>
        </authorList>
    </citation>
    <scope>NUCLEOTIDE SEQUENCE [LARGE SCALE GENOMIC DNA]</scope>
    <source>
        <strain evidence="10 11">DP05</strain>
    </source>
</reference>
<evidence type="ECO:0000256" key="4">
    <source>
        <dbReference type="ARBA" id="ARBA00022475"/>
    </source>
</evidence>
<feature type="transmembrane region" description="Helical" evidence="8">
    <location>
        <begin position="215"/>
        <end position="239"/>
    </location>
</feature>
<dbReference type="PROSITE" id="PS50850">
    <property type="entry name" value="MFS"/>
    <property type="match status" value="1"/>
</dbReference>
<dbReference type="EMBL" id="WTUW01000001">
    <property type="protein sequence ID" value="MZR29756.1"/>
    <property type="molecule type" value="Genomic_DNA"/>
</dbReference>